<sequence length="637" mass="69387">MSPTLGTKRCRTPQPLQDPNCPPMRLVKRARLSREMETPTMTLSDGANAPSTMRIHCHSLGIERKDARRQPKAWWCSQRVDHGCTTPEPPFQKEDSPVGPSTSRNVDAQLQRVSGSRLIADAKATSLHEADATTSEQDVYILPLMFPPRLFIRPSSASQHPLALMNSPYISDHWQSPSLYNIGPLKDQEALKGYPDHVQGASMYSTDDSDWHEMCGGPHVRYDTGSPFRSNAPGASEYDSFAQSGVLSPPERCATASSQSSSYYSSYTPTLENSAYAEPSSTSPATIGYSDSYSGLLGPSTTFGQSGVVLPSQFHDMMVVDGTLHAGATLDGTVVSGHGHKPQLDRYFPNPQLSGSILDPSYHPLHFTAQYESSLQKHTSIDPASFHARSQQQLFIPSTASSSTAPSISYSSLEDALTFFHPPSSELPPVPSRSPQLGLEIQQPKPQRLEPTIATLFTDLDATLVDESGNVPLVPHVQGVEAPPPLQELQFEFYQPEGDGYCSCSDEEDGSDDMNARARRSPGVTKLAEDADTAETERFLLDSPSLSGPSANVGCGPQPLRSDSLLLQPVSDSVTRRFSEPSAPMPTSVPLGDWQFEFDMTSAQAPSWPTFAPDQEGMFGYNTDWTQAPQYDGSFPF</sequence>
<keyword evidence="3" id="KW-1185">Reference proteome</keyword>
<dbReference type="Proteomes" id="UP000250043">
    <property type="component" value="Unassembled WGS sequence"/>
</dbReference>
<evidence type="ECO:0000256" key="1">
    <source>
        <dbReference type="SAM" id="MobiDB-lite"/>
    </source>
</evidence>
<proteinExistence type="predicted"/>
<feature type="region of interest" description="Disordered" evidence="1">
    <location>
        <begin position="505"/>
        <end position="525"/>
    </location>
</feature>
<protein>
    <submittedName>
        <fullName evidence="2">Uncharacterized protein</fullName>
    </submittedName>
</protein>
<organism evidence="2 3">
    <name type="scientific">Obba rivulosa</name>
    <dbReference type="NCBI Taxonomy" id="1052685"/>
    <lineage>
        <taxon>Eukaryota</taxon>
        <taxon>Fungi</taxon>
        <taxon>Dikarya</taxon>
        <taxon>Basidiomycota</taxon>
        <taxon>Agaricomycotina</taxon>
        <taxon>Agaricomycetes</taxon>
        <taxon>Polyporales</taxon>
        <taxon>Gelatoporiaceae</taxon>
        <taxon>Obba</taxon>
    </lineage>
</organism>
<evidence type="ECO:0000313" key="3">
    <source>
        <dbReference type="Proteomes" id="UP000250043"/>
    </source>
</evidence>
<feature type="region of interest" description="Disordered" evidence="1">
    <location>
        <begin position="1"/>
        <end position="21"/>
    </location>
</feature>
<reference evidence="2 3" key="1">
    <citation type="submission" date="2016-07" db="EMBL/GenBank/DDBJ databases">
        <title>Draft genome of the white-rot fungus Obba rivulosa 3A-2.</title>
        <authorList>
            <consortium name="DOE Joint Genome Institute"/>
            <person name="Miettinen O."/>
            <person name="Riley R."/>
            <person name="Acob R."/>
            <person name="Barry K."/>
            <person name="Cullen D."/>
            <person name="De Vries R."/>
            <person name="Hainaut M."/>
            <person name="Hatakka A."/>
            <person name="Henrissat B."/>
            <person name="Hilden K."/>
            <person name="Kuo R."/>
            <person name="Labutti K."/>
            <person name="Lipzen A."/>
            <person name="Makela M.R."/>
            <person name="Sandor L."/>
            <person name="Spatafora J.W."/>
            <person name="Grigoriev I.V."/>
            <person name="Hibbett D.S."/>
        </authorList>
    </citation>
    <scope>NUCLEOTIDE SEQUENCE [LARGE SCALE GENOMIC DNA]</scope>
    <source>
        <strain evidence="2 3">3A-2</strain>
    </source>
</reference>
<name>A0A8E2AK80_9APHY</name>
<accession>A0A8E2AK80</accession>
<gene>
    <name evidence="2" type="ORF">OBBRIDRAFT_260278</name>
</gene>
<dbReference type="AlphaFoldDB" id="A0A8E2AK80"/>
<evidence type="ECO:0000313" key="2">
    <source>
        <dbReference type="EMBL" id="OCH86103.1"/>
    </source>
</evidence>
<dbReference type="EMBL" id="KV722544">
    <property type="protein sequence ID" value="OCH86103.1"/>
    <property type="molecule type" value="Genomic_DNA"/>
</dbReference>